<dbReference type="HAMAP" id="MF_01043">
    <property type="entry name" value="PlsY"/>
    <property type="match status" value="1"/>
</dbReference>
<keyword evidence="9 10" id="KW-1208">Phospholipid metabolism</keyword>
<keyword evidence="8 10" id="KW-0594">Phospholipid biosynthesis</keyword>
<dbReference type="GO" id="GO:0043772">
    <property type="term" value="F:acyl-phosphate glycerol-3-phosphate acyltransferase activity"/>
    <property type="evidence" value="ECO:0007669"/>
    <property type="project" value="UniProtKB-UniRule"/>
</dbReference>
<evidence type="ECO:0000256" key="8">
    <source>
        <dbReference type="ARBA" id="ARBA00023209"/>
    </source>
</evidence>
<dbReference type="GO" id="GO:0005886">
    <property type="term" value="C:plasma membrane"/>
    <property type="evidence" value="ECO:0007669"/>
    <property type="project" value="UniProtKB-SubCell"/>
</dbReference>
<dbReference type="RefSeq" id="WP_166508245.1">
    <property type="nucleotide sequence ID" value="NZ_CP043026.1"/>
</dbReference>
<evidence type="ECO:0000256" key="9">
    <source>
        <dbReference type="ARBA" id="ARBA00023264"/>
    </source>
</evidence>
<comment type="function">
    <text evidence="10">Catalyzes the transfer of an acyl group from acyl-phosphate (acyl-PO(4)) to glycerol-3-phosphate (G3P) to form lysophosphatidic acid (LPA). This enzyme utilizes acyl-phosphate as fatty acyl donor, but not acyl-CoA or acyl-ACP.</text>
</comment>
<feature type="region of interest" description="Disordered" evidence="11">
    <location>
        <begin position="259"/>
        <end position="282"/>
    </location>
</feature>
<comment type="catalytic activity">
    <reaction evidence="10">
        <text>an acyl phosphate + sn-glycerol 3-phosphate = a 1-acyl-sn-glycero-3-phosphate + phosphate</text>
        <dbReference type="Rhea" id="RHEA:34075"/>
        <dbReference type="ChEBI" id="CHEBI:43474"/>
        <dbReference type="ChEBI" id="CHEBI:57597"/>
        <dbReference type="ChEBI" id="CHEBI:57970"/>
        <dbReference type="ChEBI" id="CHEBI:59918"/>
        <dbReference type="EC" id="2.3.1.275"/>
    </reaction>
</comment>
<comment type="similarity">
    <text evidence="10">Belongs to the PlsY family.</text>
</comment>
<evidence type="ECO:0000256" key="4">
    <source>
        <dbReference type="ARBA" id="ARBA00022692"/>
    </source>
</evidence>
<evidence type="ECO:0000313" key="12">
    <source>
        <dbReference type="EMBL" id="QEH61865.1"/>
    </source>
</evidence>
<dbReference type="KEGG" id="schi:SCHIN_v1c06680"/>
<organism evidence="12 13">
    <name type="scientific">Spiroplasma chinense</name>
    <dbReference type="NCBI Taxonomy" id="216932"/>
    <lineage>
        <taxon>Bacteria</taxon>
        <taxon>Bacillati</taxon>
        <taxon>Mycoplasmatota</taxon>
        <taxon>Mollicutes</taxon>
        <taxon>Entomoplasmatales</taxon>
        <taxon>Spiroplasmataceae</taxon>
        <taxon>Spiroplasma</taxon>
    </lineage>
</organism>
<feature type="transmembrane region" description="Helical" evidence="10">
    <location>
        <begin position="208"/>
        <end position="230"/>
    </location>
</feature>
<evidence type="ECO:0000256" key="7">
    <source>
        <dbReference type="ARBA" id="ARBA00023136"/>
    </source>
</evidence>
<feature type="transmembrane region" description="Helical" evidence="10">
    <location>
        <begin position="94"/>
        <end position="111"/>
    </location>
</feature>
<sequence length="282" mass="32008">MKGVSNVYIGTIIASVIGYFLGSFSFSITVVKIKAKQDVREVGSKNAGATNASRILGKKWGVLIMLLDSLKIMATAFIAIAFTLIDNDLFNKTSFIIPALFTLIGHCYPIYYKFKGGKAVSCFLGIMMITNWVLCIGFVLVWIILILLFQRVSISSIFGAIIIAMLMWIPQVSGGSSFELNGFTFFSEVYEKGYYFVWFNSFHKWSGVAFYDSFLTINIIITLSTVILIVRHSQNIVRLFKHEEPKFFHYKSKDLAKKDNDKKDDKVKKDDKKQENQIKENV</sequence>
<feature type="transmembrane region" description="Helical" evidence="10">
    <location>
        <begin position="152"/>
        <end position="169"/>
    </location>
</feature>
<dbReference type="EMBL" id="CP043026">
    <property type="protein sequence ID" value="QEH61865.1"/>
    <property type="molecule type" value="Genomic_DNA"/>
</dbReference>
<feature type="transmembrane region" description="Helical" evidence="10">
    <location>
        <begin position="60"/>
        <end position="82"/>
    </location>
</feature>
<keyword evidence="6 10" id="KW-0443">Lipid metabolism</keyword>
<dbReference type="SMART" id="SM01207">
    <property type="entry name" value="G3P_acyltransf"/>
    <property type="match status" value="1"/>
</dbReference>
<name>A0A5B9Y4X3_9MOLU</name>
<dbReference type="GO" id="GO:0008654">
    <property type="term" value="P:phospholipid biosynthetic process"/>
    <property type="evidence" value="ECO:0007669"/>
    <property type="project" value="UniProtKB-UniRule"/>
</dbReference>
<keyword evidence="12" id="KW-0012">Acyltransferase</keyword>
<keyword evidence="3 10" id="KW-0808">Transferase</keyword>
<evidence type="ECO:0000313" key="13">
    <source>
        <dbReference type="Proteomes" id="UP000323144"/>
    </source>
</evidence>
<gene>
    <name evidence="10 12" type="primary">plsY</name>
    <name evidence="12" type="ORF">SCHIN_v1c06680</name>
</gene>
<dbReference type="PANTHER" id="PTHR30309">
    <property type="entry name" value="INNER MEMBRANE PROTEIN YGIH"/>
    <property type="match status" value="1"/>
</dbReference>
<comment type="pathway">
    <text evidence="10">Lipid metabolism; phospholipid metabolism.</text>
</comment>
<dbReference type="UniPathway" id="UPA00085"/>
<evidence type="ECO:0000256" key="6">
    <source>
        <dbReference type="ARBA" id="ARBA00023098"/>
    </source>
</evidence>
<evidence type="ECO:0000256" key="11">
    <source>
        <dbReference type="SAM" id="MobiDB-lite"/>
    </source>
</evidence>
<keyword evidence="5 10" id="KW-1133">Transmembrane helix</keyword>
<evidence type="ECO:0000256" key="2">
    <source>
        <dbReference type="ARBA" id="ARBA00022516"/>
    </source>
</evidence>
<dbReference type="Proteomes" id="UP000323144">
    <property type="component" value="Chromosome"/>
</dbReference>
<keyword evidence="1 10" id="KW-1003">Cell membrane</keyword>
<dbReference type="AlphaFoldDB" id="A0A5B9Y4X3"/>
<dbReference type="InterPro" id="IPR003811">
    <property type="entry name" value="G3P_acylTferase_PlsY"/>
</dbReference>
<accession>A0A5B9Y4X3</accession>
<dbReference type="Pfam" id="PF02660">
    <property type="entry name" value="G3P_acyltransf"/>
    <property type="match status" value="1"/>
</dbReference>
<keyword evidence="2 10" id="KW-0444">Lipid biosynthesis</keyword>
<evidence type="ECO:0000256" key="3">
    <source>
        <dbReference type="ARBA" id="ARBA00022679"/>
    </source>
</evidence>
<comment type="subcellular location">
    <subcellularLocation>
        <location evidence="10">Cell membrane</location>
        <topology evidence="10">Multi-pass membrane protein</topology>
    </subcellularLocation>
</comment>
<evidence type="ECO:0000256" key="10">
    <source>
        <dbReference type="HAMAP-Rule" id="MF_01043"/>
    </source>
</evidence>
<dbReference type="NCBIfam" id="TIGR00023">
    <property type="entry name" value="glycerol-3-phosphate 1-O-acyltransferase PlsY"/>
    <property type="match status" value="1"/>
</dbReference>
<keyword evidence="13" id="KW-1185">Reference proteome</keyword>
<dbReference type="EC" id="2.3.1.275" evidence="10"/>
<feature type="transmembrane region" description="Helical" evidence="10">
    <location>
        <begin position="7"/>
        <end position="31"/>
    </location>
</feature>
<dbReference type="PANTHER" id="PTHR30309:SF0">
    <property type="entry name" value="GLYCEROL-3-PHOSPHATE ACYLTRANSFERASE-RELATED"/>
    <property type="match status" value="1"/>
</dbReference>
<evidence type="ECO:0000256" key="5">
    <source>
        <dbReference type="ARBA" id="ARBA00022989"/>
    </source>
</evidence>
<comment type="subunit">
    <text evidence="10">Probably interacts with PlsX.</text>
</comment>
<evidence type="ECO:0000256" key="1">
    <source>
        <dbReference type="ARBA" id="ARBA00022475"/>
    </source>
</evidence>
<keyword evidence="4 10" id="KW-0812">Transmembrane</keyword>
<proteinExistence type="inferred from homology"/>
<reference evidence="12 13" key="1">
    <citation type="submission" date="2019-08" db="EMBL/GenBank/DDBJ databases">
        <title>Complete genome sequence of Spiroplasma chinense CCH (DSM 19755).</title>
        <authorList>
            <person name="Shen H.-Y."/>
            <person name="Lin Y.-C."/>
            <person name="Chou L."/>
            <person name="Kuo C.-H."/>
        </authorList>
    </citation>
    <scope>NUCLEOTIDE SEQUENCE [LARGE SCALE GENOMIC DNA]</scope>
    <source>
        <strain evidence="12 13">CCH</strain>
    </source>
</reference>
<feature type="transmembrane region" description="Helical" evidence="10">
    <location>
        <begin position="123"/>
        <end position="145"/>
    </location>
</feature>
<protein>
    <recommendedName>
        <fullName evidence="10">Glycerol-3-phosphate acyltransferase</fullName>
    </recommendedName>
    <alternativeName>
        <fullName evidence="10">Acyl-PO4 G3P acyltransferase</fullName>
    </alternativeName>
    <alternativeName>
        <fullName evidence="10">Acyl-phosphate--glycerol-3-phosphate acyltransferase</fullName>
    </alternativeName>
    <alternativeName>
        <fullName evidence="10">G3P acyltransferase</fullName>
        <shortName evidence="10">GPAT</shortName>
        <ecNumber evidence="10">2.3.1.275</ecNumber>
    </alternativeName>
    <alternativeName>
        <fullName evidence="10">Lysophosphatidic acid synthase</fullName>
        <shortName evidence="10">LPA synthase</shortName>
    </alternativeName>
</protein>
<keyword evidence="7 10" id="KW-0472">Membrane</keyword>